<gene>
    <name evidence="3" type="ORF">FDZ14_11735</name>
</gene>
<evidence type="ECO:0000259" key="2">
    <source>
        <dbReference type="Pfam" id="PF20862"/>
    </source>
</evidence>
<dbReference type="InterPro" id="IPR049293">
    <property type="entry name" value="DUF6843"/>
</dbReference>
<dbReference type="RefSeq" id="WP_047932477.1">
    <property type="nucleotide sequence ID" value="NZ_CP045272.1"/>
</dbReference>
<dbReference type="Pfam" id="PF20862">
    <property type="entry name" value="DUF6843"/>
    <property type="match status" value="1"/>
</dbReference>
<accession>A0A6M6DXS0</accession>
<evidence type="ECO:0000313" key="3">
    <source>
        <dbReference type="EMBL" id="QJX76838.1"/>
    </source>
</evidence>
<dbReference type="EMBL" id="CP045272">
    <property type="protein sequence ID" value="QJX76838.1"/>
    <property type="molecule type" value="Genomic_DNA"/>
</dbReference>
<evidence type="ECO:0000313" key="4">
    <source>
        <dbReference type="Proteomes" id="UP000501076"/>
    </source>
</evidence>
<dbReference type="Proteomes" id="UP000501076">
    <property type="component" value="Chromosome"/>
</dbReference>
<protein>
    <recommendedName>
        <fullName evidence="2">DUF6843 domain-containing protein</fullName>
    </recommendedName>
</protein>
<evidence type="ECO:0000256" key="1">
    <source>
        <dbReference type="SAM" id="SignalP"/>
    </source>
</evidence>
<proteinExistence type="predicted"/>
<feature type="chain" id="PRO_5039297573" description="DUF6843 domain-containing protein" evidence="1">
    <location>
        <begin position="21"/>
        <end position="143"/>
    </location>
</feature>
<feature type="domain" description="DUF6843" evidence="2">
    <location>
        <begin position="27"/>
        <end position="115"/>
    </location>
</feature>
<dbReference type="PROSITE" id="PS51257">
    <property type="entry name" value="PROKAR_LIPOPROTEIN"/>
    <property type="match status" value="1"/>
</dbReference>
<name>A0A6M6DXS0_PRIMG</name>
<dbReference type="AlphaFoldDB" id="A0A6M6DXS0"/>
<organism evidence="3 4">
    <name type="scientific">Priestia megaterium</name>
    <name type="common">Bacillus megaterium</name>
    <dbReference type="NCBI Taxonomy" id="1404"/>
    <lineage>
        <taxon>Bacteria</taxon>
        <taxon>Bacillati</taxon>
        <taxon>Bacillota</taxon>
        <taxon>Bacilli</taxon>
        <taxon>Bacillales</taxon>
        <taxon>Bacillaceae</taxon>
        <taxon>Priestia</taxon>
    </lineage>
</organism>
<feature type="signal peptide" evidence="1">
    <location>
        <begin position="1"/>
        <end position="20"/>
    </location>
</feature>
<sequence length="143" mass="16087">MKRWLILCFLIVIAVGSGCGRPDETSQPSIFLIPEGYKGWVMVEYDKDNGNPSKTEGDYTVFKVNDQGVGKTKTLLSGGGWARNKYFYVNKNGERKQLKQGKMIHGTTQGNKNHTVTYFFVGTAKEFDKAGDYRRKLTEESSS</sequence>
<keyword evidence="1" id="KW-0732">Signal</keyword>
<reference evidence="3 4" key="1">
    <citation type="submission" date="2019-10" db="EMBL/GenBank/DDBJ databases">
        <title>Complete genome sequences for adaption low water activity.</title>
        <authorList>
            <person name="Zhao L."/>
            <person name="Zhong J."/>
        </authorList>
    </citation>
    <scope>NUCLEOTIDE SEQUENCE [LARGE SCALE GENOMIC DNA]</scope>
    <source>
        <strain evidence="3 4">FDU301</strain>
    </source>
</reference>